<proteinExistence type="predicted"/>
<evidence type="ECO:0000256" key="4">
    <source>
        <dbReference type="ARBA" id="ARBA00023136"/>
    </source>
</evidence>
<protein>
    <submittedName>
        <fullName evidence="7">RDD domain-containing protein</fullName>
    </submittedName>
</protein>
<evidence type="ECO:0000256" key="2">
    <source>
        <dbReference type="ARBA" id="ARBA00022692"/>
    </source>
</evidence>
<evidence type="ECO:0000313" key="7">
    <source>
        <dbReference type="EMBL" id="EIM75939.1"/>
    </source>
</evidence>
<evidence type="ECO:0000256" key="1">
    <source>
        <dbReference type="ARBA" id="ARBA00004141"/>
    </source>
</evidence>
<dbReference type="Proteomes" id="UP000004622">
    <property type="component" value="Unassembled WGS sequence"/>
</dbReference>
<comment type="caution">
    <text evidence="7">The sequence shown here is derived from an EMBL/GenBank/DDBJ whole genome shotgun (WGS) entry which is preliminary data.</text>
</comment>
<feature type="transmembrane region" description="Helical" evidence="5">
    <location>
        <begin position="104"/>
        <end position="129"/>
    </location>
</feature>
<evidence type="ECO:0000259" key="6">
    <source>
        <dbReference type="Pfam" id="PF06271"/>
    </source>
</evidence>
<feature type="transmembrane region" description="Helical" evidence="5">
    <location>
        <begin position="162"/>
        <end position="183"/>
    </location>
</feature>
<evidence type="ECO:0000256" key="3">
    <source>
        <dbReference type="ARBA" id="ARBA00022989"/>
    </source>
</evidence>
<keyword evidence="4 5" id="KW-0472">Membrane</keyword>
<dbReference type="InterPro" id="IPR010432">
    <property type="entry name" value="RDD"/>
</dbReference>
<name>I5C287_9HYPH</name>
<dbReference type="STRING" id="204799.GCA_001696575_03499"/>
<accession>I5C287</accession>
<evidence type="ECO:0000256" key="5">
    <source>
        <dbReference type="SAM" id="Phobius"/>
    </source>
</evidence>
<keyword evidence="3 5" id="KW-1133">Transmembrane helix</keyword>
<gene>
    <name evidence="7" type="ORF">A33O_07277</name>
</gene>
<dbReference type="PATRIC" id="fig|1189611.3.peg.1487"/>
<dbReference type="EMBL" id="AJXZ01000015">
    <property type="protein sequence ID" value="EIM75939.1"/>
    <property type="molecule type" value="Genomic_DNA"/>
</dbReference>
<evidence type="ECO:0000313" key="8">
    <source>
        <dbReference type="Proteomes" id="UP000004622"/>
    </source>
</evidence>
<keyword evidence="2 5" id="KW-0812">Transmembrane</keyword>
<dbReference type="GO" id="GO:0016020">
    <property type="term" value="C:membrane"/>
    <property type="evidence" value="ECO:0007669"/>
    <property type="project" value="UniProtKB-SubCell"/>
</dbReference>
<feature type="transmembrane region" description="Helical" evidence="5">
    <location>
        <begin position="54"/>
        <end position="74"/>
    </location>
</feature>
<organism evidence="7 8">
    <name type="scientific">Nitratireductor aquibiodomus RA22</name>
    <dbReference type="NCBI Taxonomy" id="1189611"/>
    <lineage>
        <taxon>Bacteria</taxon>
        <taxon>Pseudomonadati</taxon>
        <taxon>Pseudomonadota</taxon>
        <taxon>Alphaproteobacteria</taxon>
        <taxon>Hyphomicrobiales</taxon>
        <taxon>Phyllobacteriaceae</taxon>
        <taxon>Nitratireductor</taxon>
    </lineage>
</organism>
<reference evidence="7 8" key="1">
    <citation type="journal article" date="2012" name="J. Bacteriol.">
        <title>Genome Sequence of Nitratireductor aquibiodomus Strain RA22.</title>
        <authorList>
            <person name="Singh A."/>
            <person name="Jangir P.K."/>
            <person name="Kumari C."/>
            <person name="Sharma R."/>
        </authorList>
    </citation>
    <scope>NUCLEOTIDE SEQUENCE [LARGE SCALE GENOMIC DNA]</scope>
    <source>
        <strain evidence="7 8">RA22</strain>
    </source>
</reference>
<comment type="subcellular location">
    <subcellularLocation>
        <location evidence="1">Membrane</location>
        <topology evidence="1">Multi-pass membrane protein</topology>
    </subcellularLocation>
</comment>
<dbReference type="Pfam" id="PF06271">
    <property type="entry name" value="RDD"/>
    <property type="match status" value="1"/>
</dbReference>
<sequence>MISRYRDVFQDINDITSDFMTDRFEEYHPEEALPDSRAIDISLRQGRWLHVRRVLAFLIDYALYAALALMLTVATRMLMENLTGIAGADGGLAHGFSQQSVDAFYTLSTGLASLATLAIVVVYVCVTLGGRRQATLGMRAVGLRLERLDNGKITGRYGIAHLLLFLATFTVFTPLILLAPFVLSNRQMLHDRLLDIVIQGSAENLLPAAKR</sequence>
<dbReference type="AlphaFoldDB" id="I5C287"/>
<feature type="domain" description="RDD" evidence="6">
    <location>
        <begin position="51"/>
        <end position="194"/>
    </location>
</feature>